<sequence>MEKFWFVLEDATSVLIEGWEGRHWSCEEDRHLAVGESFGGVESSGGIGEAEFVRDKFAKSTLTLAASFFSSKNGILGDFGDWLQDGNHFTSKTWKTVSKCCRIIRRNGGDTDFVTARASKNALSVIATNLLDDFEITVDPMASTGAFSIRSKSYASEERTRKRGETRALLTREEQMKDSTKEEKHAYLLEVANALVTSKKAMEAVDRRDMEFIEALEKMEELTDPKAEEYVELATGFKEKHHKYGNVGND</sequence>
<evidence type="ECO:0000313" key="3">
    <source>
        <dbReference type="Proteomes" id="UP001165082"/>
    </source>
</evidence>
<organism evidence="2 3">
    <name type="scientific">Triparma retinervis</name>
    <dbReference type="NCBI Taxonomy" id="2557542"/>
    <lineage>
        <taxon>Eukaryota</taxon>
        <taxon>Sar</taxon>
        <taxon>Stramenopiles</taxon>
        <taxon>Ochrophyta</taxon>
        <taxon>Bolidophyceae</taxon>
        <taxon>Parmales</taxon>
        <taxon>Triparmaceae</taxon>
        <taxon>Triparma</taxon>
    </lineage>
</organism>
<feature type="non-terminal residue" evidence="2">
    <location>
        <position position="250"/>
    </location>
</feature>
<name>A0A9W7AAM7_9STRA</name>
<protein>
    <submittedName>
        <fullName evidence="2">Uncharacterized protein</fullName>
    </submittedName>
</protein>
<reference evidence="2" key="1">
    <citation type="submission" date="2022-07" db="EMBL/GenBank/DDBJ databases">
        <title>Genome analysis of Parmales, a sister group of diatoms, reveals the evolutionary specialization of diatoms from phago-mixotrophs to photoautotrophs.</title>
        <authorList>
            <person name="Ban H."/>
            <person name="Sato S."/>
            <person name="Yoshikawa S."/>
            <person name="Kazumasa Y."/>
            <person name="Nakamura Y."/>
            <person name="Ichinomiya M."/>
            <person name="Saitoh K."/>
            <person name="Sato N."/>
            <person name="Blanc-Mathieu R."/>
            <person name="Endo H."/>
            <person name="Kuwata A."/>
            <person name="Ogata H."/>
        </authorList>
    </citation>
    <scope>NUCLEOTIDE SEQUENCE</scope>
</reference>
<keyword evidence="3" id="KW-1185">Reference proteome</keyword>
<dbReference type="AlphaFoldDB" id="A0A9W7AAM7"/>
<proteinExistence type="predicted"/>
<feature type="region of interest" description="Disordered" evidence="1">
    <location>
        <begin position="158"/>
        <end position="182"/>
    </location>
</feature>
<evidence type="ECO:0000256" key="1">
    <source>
        <dbReference type="SAM" id="MobiDB-lite"/>
    </source>
</evidence>
<dbReference type="Proteomes" id="UP001165082">
    <property type="component" value="Unassembled WGS sequence"/>
</dbReference>
<gene>
    <name evidence="2" type="ORF">TrRE_jg5967</name>
</gene>
<dbReference type="EMBL" id="BRXZ01003978">
    <property type="protein sequence ID" value="GMH65947.1"/>
    <property type="molecule type" value="Genomic_DNA"/>
</dbReference>
<evidence type="ECO:0000313" key="2">
    <source>
        <dbReference type="EMBL" id="GMH65947.1"/>
    </source>
</evidence>
<comment type="caution">
    <text evidence="2">The sequence shown here is derived from an EMBL/GenBank/DDBJ whole genome shotgun (WGS) entry which is preliminary data.</text>
</comment>
<dbReference type="OrthoDB" id="300855at2759"/>
<accession>A0A9W7AAM7</accession>